<dbReference type="Gene3D" id="3.30.40.10">
    <property type="entry name" value="Zinc/RING finger domain, C3HC4 (zinc finger)"/>
    <property type="match status" value="1"/>
</dbReference>
<comment type="caution">
    <text evidence="2">The sequence shown here is derived from an EMBL/GenBank/DDBJ whole genome shotgun (WGS) entry which is preliminary data.</text>
</comment>
<evidence type="ECO:0000313" key="2">
    <source>
        <dbReference type="EMBL" id="KAG2492127.1"/>
    </source>
</evidence>
<dbReference type="AlphaFoldDB" id="A0A835XYU6"/>
<dbReference type="OrthoDB" id="552707at2759"/>
<name>A0A835XYU6_9CHLO</name>
<feature type="compositionally biased region" description="Low complexity" evidence="1">
    <location>
        <begin position="602"/>
        <end position="629"/>
    </location>
</feature>
<feature type="region of interest" description="Disordered" evidence="1">
    <location>
        <begin position="497"/>
        <end position="748"/>
    </location>
</feature>
<feature type="compositionally biased region" description="Polar residues" evidence="1">
    <location>
        <begin position="558"/>
        <end position="573"/>
    </location>
</feature>
<evidence type="ECO:0000313" key="3">
    <source>
        <dbReference type="Proteomes" id="UP000612055"/>
    </source>
</evidence>
<gene>
    <name evidence="2" type="ORF">HYH03_009618</name>
</gene>
<dbReference type="InterPro" id="IPR013083">
    <property type="entry name" value="Znf_RING/FYVE/PHD"/>
</dbReference>
<reference evidence="2" key="1">
    <citation type="journal article" date="2020" name="bioRxiv">
        <title>Comparative genomics of Chlamydomonas.</title>
        <authorList>
            <person name="Craig R.J."/>
            <person name="Hasan A.R."/>
            <person name="Ness R.W."/>
            <person name="Keightley P.D."/>
        </authorList>
    </citation>
    <scope>NUCLEOTIDE SEQUENCE</scope>
    <source>
        <strain evidence="2">CCAP 11/70</strain>
    </source>
</reference>
<proteinExistence type="predicted"/>
<dbReference type="EMBL" id="JAEHOE010000047">
    <property type="protein sequence ID" value="KAG2492127.1"/>
    <property type="molecule type" value="Genomic_DNA"/>
</dbReference>
<feature type="compositionally biased region" description="Low complexity" evidence="1">
    <location>
        <begin position="575"/>
        <end position="592"/>
    </location>
</feature>
<evidence type="ECO:0000256" key="1">
    <source>
        <dbReference type="SAM" id="MobiDB-lite"/>
    </source>
</evidence>
<organism evidence="2 3">
    <name type="scientific">Edaphochlamys debaryana</name>
    <dbReference type="NCBI Taxonomy" id="47281"/>
    <lineage>
        <taxon>Eukaryota</taxon>
        <taxon>Viridiplantae</taxon>
        <taxon>Chlorophyta</taxon>
        <taxon>core chlorophytes</taxon>
        <taxon>Chlorophyceae</taxon>
        <taxon>CS clade</taxon>
        <taxon>Chlamydomonadales</taxon>
        <taxon>Chlamydomonadales incertae sedis</taxon>
        <taxon>Edaphochlamys</taxon>
    </lineage>
</organism>
<dbReference type="Proteomes" id="UP000612055">
    <property type="component" value="Unassembled WGS sequence"/>
</dbReference>
<sequence>MERAACLHLTAVNAREQWHPEDVVRLRVDGWRVLRAWDGWFDDTAGHTGWLQWNGLDLNFSAHEPTHSFELPKWPAAKAGNPLEPGRVINTQHQNLTVSFFDQPFYVHMLLEAAKVTWHADAQHAEADFRRALSPALTLYRSLEVLGLESLMCGDCGMDGGGNSDHTPTPALAPEVVAPSFTTGSSPVLRYAHSSGLTTSSPAEALAAALYFCATACPTAGSLRERVQAALDSIRGDALRLRSSLLLRKAECSKHVLPPLLGEPLHNRPLVGAECCAAKQMGRAAADGASAGDAEVVGNAVRHLARPGMEAHALYGTLEAMAWASGAVPPPAPSPLCSPFQSCTLRSDLDLYLARVLAFEGHTSTVAGENATNTTTQEHPLQLGFGSISAKAKARGCRLVPSSGSFARAEAYNETAKQLFEESAQEAMITVASGLAFIAFTHWRRRSYQVQLLPVVILLCKRYVPWPQLQLDWVLKGLACAMALVVLAVWSVKALNTEPRGSRQPESEAPGADSGATPLGSGPAPCPVPDGSASRDQTRRRKVAAAGAQGSVRVASGQGATMSKQGRQASQDSRGAAVATAAGQGAAQAKQGRPATPDRRSAGAAAARPGGSTAEGAAAAATSSAAGGRRSARRRRVVKESADPSSTPGDQPPPPAPLTDLGASDRCSRRAEPGSVPTPAAAGSTFKPPARNPTAVTPVWPAPGAQGLGSPAAASRSHPIDDQGGMPAPDVPCVPNWRDLTPSPAAAAEASSGGAAEECCQQCFMCLDGPRRFGFLHGTAVHTGVCEECSAVLRSRMPGLECPLCREPVEEIVMLF</sequence>
<evidence type="ECO:0008006" key="4">
    <source>
        <dbReference type="Google" id="ProtNLM"/>
    </source>
</evidence>
<protein>
    <recommendedName>
        <fullName evidence="4">RING-type domain-containing protein</fullName>
    </recommendedName>
</protein>
<keyword evidence="3" id="KW-1185">Reference proteome</keyword>
<accession>A0A835XYU6</accession>